<evidence type="ECO:0000256" key="2">
    <source>
        <dbReference type="ARBA" id="ARBA00023027"/>
    </source>
</evidence>
<accession>A0A0E3ZGX7</accession>
<organism evidence="5 6">
    <name type="scientific">Pontibacter korlensis</name>
    <dbReference type="NCBI Taxonomy" id="400092"/>
    <lineage>
        <taxon>Bacteria</taxon>
        <taxon>Pseudomonadati</taxon>
        <taxon>Bacteroidota</taxon>
        <taxon>Cytophagia</taxon>
        <taxon>Cytophagales</taxon>
        <taxon>Hymenobacteraceae</taxon>
        <taxon>Pontibacter</taxon>
    </lineage>
</organism>
<dbReference type="GO" id="GO:0009026">
    <property type="term" value="F:tagaturonate reductase activity"/>
    <property type="evidence" value="ECO:0007669"/>
    <property type="project" value="UniProtKB-EC"/>
</dbReference>
<dbReference type="InterPro" id="IPR013328">
    <property type="entry name" value="6PGD_dom2"/>
</dbReference>
<dbReference type="InterPro" id="IPR013118">
    <property type="entry name" value="Mannitol_DH_C"/>
</dbReference>
<gene>
    <name evidence="5" type="ORF">PKOR_12095</name>
</gene>
<dbReference type="Gene3D" id="1.10.1040.10">
    <property type="entry name" value="N-(1-d-carboxylethyl)-l-norvaline Dehydrogenase, domain 2"/>
    <property type="match status" value="1"/>
</dbReference>
<dbReference type="PANTHER" id="PTHR30524:SF0">
    <property type="entry name" value="ALTRONATE OXIDOREDUCTASE-RELATED"/>
    <property type="match status" value="1"/>
</dbReference>
<dbReference type="HOGENOM" id="CLU_027324_1_0_10"/>
<dbReference type="PANTHER" id="PTHR30524">
    <property type="entry name" value="MANNITOL-1-PHOSPHATE 5-DEHYDROGENASE"/>
    <property type="match status" value="1"/>
</dbReference>
<sequence>MKTLNRDTANITTQYPVKVLQFGEGNFLRGFVDWIIDILNEKTDFNGSVKIIQPIERGIVDLLNKQDGLYHVLLNGIQGGKETEETRLVTCISGAINPYNDYNEYLKLAENPDLQFIISNTTEAGIAFEEADTSMETLPGSFPGKLTALLYHRYTHFEGAADKGLTMIPCELIEKNGAALQQTILKFARHWGLSTDFTAWIREHNIFCNTLVDRIVPGFPKDNIKEIQAELGFEDNLVVKAEPFHLWVIEAPRSVERAFPAEEAGLQVKFAPNLTPYRSRKVRILNGAHTALVPVAYLQGLRTVREAVEDERTGTFIREAIFEEIIPTLDLPEEELTKFANDVIERFQNPFIRHELISIALNSISKYKVRVLPSVLTYIDRKNQLPERLLESLAALILFYKGEWQGETIPLNDSADILSFFEEAWKEEDAAKVAKAILSNTAFWDTDLTKVDGLQELVTEKLEQLQQAEKKEKLGLA</sequence>
<name>A0A0E3ZGX7_9BACT</name>
<dbReference type="Proteomes" id="UP000033109">
    <property type="component" value="Chromosome"/>
</dbReference>
<evidence type="ECO:0000256" key="1">
    <source>
        <dbReference type="ARBA" id="ARBA00023002"/>
    </source>
</evidence>
<dbReference type="InterPro" id="IPR000669">
    <property type="entry name" value="Mannitol_DH"/>
</dbReference>
<dbReference type="EC" id="1.1.1.58" evidence="5"/>
<dbReference type="EMBL" id="CP009621">
    <property type="protein sequence ID" value="AKD03730.1"/>
    <property type="molecule type" value="Genomic_DNA"/>
</dbReference>
<keyword evidence="6" id="KW-1185">Reference proteome</keyword>
<dbReference type="SUPFAM" id="SSF51735">
    <property type="entry name" value="NAD(P)-binding Rossmann-fold domains"/>
    <property type="match status" value="1"/>
</dbReference>
<reference evidence="5 6" key="1">
    <citation type="journal article" date="2015" name="Sci. Rep.">
        <title>Unraveling adaptation of Pontibacter korlensis to radiation and infertility in desert through complete genome and comparative transcriptomic analysis.</title>
        <authorList>
            <person name="Dai J."/>
            <person name="Dai W."/>
            <person name="Qiu C."/>
            <person name="Yang Z."/>
            <person name="Zhang Y."/>
            <person name="Zhou M."/>
            <person name="Zhang L."/>
            <person name="Fang C."/>
            <person name="Gao Q."/>
            <person name="Yang Q."/>
            <person name="Li X."/>
            <person name="Wang Z."/>
            <person name="Wang Z."/>
            <person name="Jia Z."/>
            <person name="Chen X."/>
        </authorList>
    </citation>
    <scope>NUCLEOTIDE SEQUENCE [LARGE SCALE GENOMIC DNA]</scope>
    <source>
        <strain evidence="5 6">X14-1T</strain>
    </source>
</reference>
<dbReference type="KEGG" id="pko:PKOR_12095"/>
<dbReference type="Pfam" id="PF08125">
    <property type="entry name" value="Mannitol_dh_C"/>
    <property type="match status" value="1"/>
</dbReference>
<dbReference type="OrthoDB" id="9768714at2"/>
<dbReference type="AlphaFoldDB" id="A0A0E3ZGX7"/>
<keyword evidence="2" id="KW-0520">NAD</keyword>
<feature type="domain" description="Mannitol dehydrogenase N-terminal" evidence="3">
    <location>
        <begin position="18"/>
        <end position="255"/>
    </location>
</feature>
<evidence type="ECO:0000313" key="5">
    <source>
        <dbReference type="EMBL" id="AKD03730.1"/>
    </source>
</evidence>
<dbReference type="GO" id="GO:0008926">
    <property type="term" value="F:mannitol-1-phosphate 5-dehydrogenase activity"/>
    <property type="evidence" value="ECO:0007669"/>
    <property type="project" value="TreeGrafter"/>
</dbReference>
<feature type="domain" description="Mannitol dehydrogenase C-terminal" evidence="4">
    <location>
        <begin position="273"/>
        <end position="465"/>
    </location>
</feature>
<dbReference type="GO" id="GO:0019592">
    <property type="term" value="P:mannitol catabolic process"/>
    <property type="evidence" value="ECO:0007669"/>
    <property type="project" value="TreeGrafter"/>
</dbReference>
<evidence type="ECO:0000313" key="6">
    <source>
        <dbReference type="Proteomes" id="UP000033109"/>
    </source>
</evidence>
<dbReference type="PRINTS" id="PR00084">
    <property type="entry name" value="MTLDHDRGNASE"/>
</dbReference>
<evidence type="ECO:0000259" key="4">
    <source>
        <dbReference type="Pfam" id="PF08125"/>
    </source>
</evidence>
<dbReference type="Gene3D" id="3.40.50.720">
    <property type="entry name" value="NAD(P)-binding Rossmann-like Domain"/>
    <property type="match status" value="1"/>
</dbReference>
<dbReference type="Pfam" id="PF01232">
    <property type="entry name" value="Mannitol_dh"/>
    <property type="match status" value="1"/>
</dbReference>
<protein>
    <submittedName>
        <fullName evidence="5">Altronate oxidoreductase</fullName>
        <ecNumber evidence="5">1.1.1.58</ecNumber>
    </submittedName>
</protein>
<dbReference type="STRING" id="400092.PKOR_12095"/>
<dbReference type="NCBIfam" id="NF002969">
    <property type="entry name" value="PRK03643.1"/>
    <property type="match status" value="1"/>
</dbReference>
<dbReference type="RefSeq" id="WP_046311035.1">
    <property type="nucleotide sequence ID" value="NZ_CBCSCY010000002.1"/>
</dbReference>
<evidence type="ECO:0000259" key="3">
    <source>
        <dbReference type="Pfam" id="PF01232"/>
    </source>
</evidence>
<dbReference type="InterPro" id="IPR036291">
    <property type="entry name" value="NAD(P)-bd_dom_sf"/>
</dbReference>
<keyword evidence="1 5" id="KW-0560">Oxidoreductase</keyword>
<dbReference type="InterPro" id="IPR008927">
    <property type="entry name" value="6-PGluconate_DH-like_C_sf"/>
</dbReference>
<dbReference type="PATRIC" id="fig|400092.3.peg.2640"/>
<dbReference type="InterPro" id="IPR013131">
    <property type="entry name" value="Mannitol_DH_N"/>
</dbReference>
<proteinExistence type="predicted"/>
<dbReference type="GO" id="GO:0005829">
    <property type="term" value="C:cytosol"/>
    <property type="evidence" value="ECO:0007669"/>
    <property type="project" value="TreeGrafter"/>
</dbReference>
<dbReference type="SUPFAM" id="SSF48179">
    <property type="entry name" value="6-phosphogluconate dehydrogenase C-terminal domain-like"/>
    <property type="match status" value="1"/>
</dbReference>